<dbReference type="Proteomes" id="UP000007879">
    <property type="component" value="Unassembled WGS sequence"/>
</dbReference>
<dbReference type="AlphaFoldDB" id="A0AAN0JD83"/>
<evidence type="ECO:0000313" key="3">
    <source>
        <dbReference type="EnsemblMetazoa" id="XP_019854985.1"/>
    </source>
</evidence>
<evidence type="ECO:0000256" key="1">
    <source>
        <dbReference type="SAM" id="Coils"/>
    </source>
</evidence>
<sequence length="513" mass="58695">MSYRQPHWESRISRPLRCFHKRYFELQSTSRVTLSGAAKRDLGHHRRTKLLEAIIKDNVESKGPIGGEGEEGGERFRRVKIQEDENLHEQRMRRIKEQKAADEDLRQALEKRRLEKEKEMQEKRKDLEMLKTYHPWGGGGGGAPRVTRSGTLLAQRRRFLAPTQLKTSDDFYSSFGKPGGGAPRRSDSGNVDASVVADPDTRFQKQLKKEIDQSLRYKPSQNMEPPQQLKRERSELEKEMLQKEQEEKARYARRLEQQIIEDKPSGFVKPTFEPYFPWGNSYPKRNNSGKLLVEKRREEEKDVGAWLNGLGEKRVRMRERRNKEPNIDSNAYSPWGKSGGGAPLKADDGKLLVDVFGNFENKKKEVIERSTNSCNHQLSLTSSLSPPLPPPPPSLYPPPLEVIKENNEALSTATWVESGQVGQPIRDPISRTIIGGQTKQTSDITSKQFDIRRPLPVPKPAPYHRQQTLTVSQLLKQEADLKIPYHLPPAKISTTRNGSRPKDSIQRLTYISS</sequence>
<feature type="compositionally biased region" description="Basic and acidic residues" evidence="2">
    <location>
        <begin position="229"/>
        <end position="249"/>
    </location>
</feature>
<keyword evidence="1" id="KW-0175">Coiled coil</keyword>
<accession>A0AAN0JD83</accession>
<feature type="region of interest" description="Disordered" evidence="2">
    <location>
        <begin position="168"/>
        <end position="249"/>
    </location>
</feature>
<reference evidence="3" key="2">
    <citation type="submission" date="2024-06" db="UniProtKB">
        <authorList>
            <consortium name="EnsemblMetazoa"/>
        </authorList>
    </citation>
    <scope>IDENTIFICATION</scope>
</reference>
<dbReference type="EnsemblMetazoa" id="XM_019999426.1">
    <property type="protein sequence ID" value="XP_019854985.1"/>
    <property type="gene ID" value="LOC100636248"/>
</dbReference>
<name>A0AAN0JD83_AMPQE</name>
<keyword evidence="4" id="KW-1185">Reference proteome</keyword>
<feature type="region of interest" description="Disordered" evidence="2">
    <location>
        <begin position="489"/>
        <end position="513"/>
    </location>
</feature>
<evidence type="ECO:0000313" key="4">
    <source>
        <dbReference type="Proteomes" id="UP000007879"/>
    </source>
</evidence>
<protein>
    <submittedName>
        <fullName evidence="3">Uncharacterized protein</fullName>
    </submittedName>
</protein>
<evidence type="ECO:0000256" key="2">
    <source>
        <dbReference type="SAM" id="MobiDB-lite"/>
    </source>
</evidence>
<gene>
    <name evidence="3" type="primary">100636248</name>
</gene>
<feature type="coiled-coil region" evidence="1">
    <location>
        <begin position="92"/>
        <end position="131"/>
    </location>
</feature>
<feature type="compositionally biased region" description="Basic and acidic residues" evidence="2">
    <location>
        <begin position="199"/>
        <end position="215"/>
    </location>
</feature>
<organism evidence="3 4">
    <name type="scientific">Amphimedon queenslandica</name>
    <name type="common">Sponge</name>
    <dbReference type="NCBI Taxonomy" id="400682"/>
    <lineage>
        <taxon>Eukaryota</taxon>
        <taxon>Metazoa</taxon>
        <taxon>Porifera</taxon>
        <taxon>Demospongiae</taxon>
        <taxon>Heteroscleromorpha</taxon>
        <taxon>Haplosclerida</taxon>
        <taxon>Niphatidae</taxon>
        <taxon>Amphimedon</taxon>
    </lineage>
</organism>
<reference evidence="4" key="1">
    <citation type="journal article" date="2010" name="Nature">
        <title>The Amphimedon queenslandica genome and the evolution of animal complexity.</title>
        <authorList>
            <person name="Srivastava M."/>
            <person name="Simakov O."/>
            <person name="Chapman J."/>
            <person name="Fahey B."/>
            <person name="Gauthier M.E."/>
            <person name="Mitros T."/>
            <person name="Richards G.S."/>
            <person name="Conaco C."/>
            <person name="Dacre M."/>
            <person name="Hellsten U."/>
            <person name="Larroux C."/>
            <person name="Putnam N.H."/>
            <person name="Stanke M."/>
            <person name="Adamska M."/>
            <person name="Darling A."/>
            <person name="Degnan S.M."/>
            <person name="Oakley T.H."/>
            <person name="Plachetzki D.C."/>
            <person name="Zhai Y."/>
            <person name="Adamski M."/>
            <person name="Calcino A."/>
            <person name="Cummins S.F."/>
            <person name="Goodstein D.M."/>
            <person name="Harris C."/>
            <person name="Jackson D.J."/>
            <person name="Leys S.P."/>
            <person name="Shu S."/>
            <person name="Woodcroft B.J."/>
            <person name="Vervoort M."/>
            <person name="Kosik K.S."/>
            <person name="Manning G."/>
            <person name="Degnan B.M."/>
            <person name="Rokhsar D.S."/>
        </authorList>
    </citation>
    <scope>NUCLEOTIDE SEQUENCE [LARGE SCALE GENOMIC DNA]</scope>
</reference>
<dbReference type="KEGG" id="aqu:100636248"/>
<proteinExistence type="predicted"/>